<dbReference type="GO" id="GO:0004518">
    <property type="term" value="F:nuclease activity"/>
    <property type="evidence" value="ECO:0007669"/>
    <property type="project" value="UniProtKB-KW"/>
</dbReference>
<dbReference type="InterPro" id="IPR006641">
    <property type="entry name" value="YqgF/RNaseH-like_dom"/>
</dbReference>
<name>A0A4P6LVM2_9FIRM</name>
<dbReference type="InterPro" id="IPR037027">
    <property type="entry name" value="YqgF/RNaseH-like_dom_sf"/>
</dbReference>
<dbReference type="InterPro" id="IPR005227">
    <property type="entry name" value="YqgF"/>
</dbReference>
<evidence type="ECO:0000256" key="4">
    <source>
        <dbReference type="ARBA" id="ARBA00022801"/>
    </source>
</evidence>
<dbReference type="GO" id="GO:0016788">
    <property type="term" value="F:hydrolase activity, acting on ester bonds"/>
    <property type="evidence" value="ECO:0007669"/>
    <property type="project" value="UniProtKB-UniRule"/>
</dbReference>
<dbReference type="Gene3D" id="3.30.420.140">
    <property type="entry name" value="YqgF/RNase H-like domain"/>
    <property type="match status" value="1"/>
</dbReference>
<keyword evidence="1 5" id="KW-0963">Cytoplasm</keyword>
<evidence type="ECO:0000313" key="7">
    <source>
        <dbReference type="EMBL" id="QBE96534.1"/>
    </source>
</evidence>
<dbReference type="Pfam" id="PF03652">
    <property type="entry name" value="RuvX"/>
    <property type="match status" value="1"/>
</dbReference>
<keyword evidence="4 5" id="KW-0378">Hydrolase</keyword>
<dbReference type="GO" id="GO:0000967">
    <property type="term" value="P:rRNA 5'-end processing"/>
    <property type="evidence" value="ECO:0007669"/>
    <property type="project" value="UniProtKB-UniRule"/>
</dbReference>
<dbReference type="Proteomes" id="UP000289794">
    <property type="component" value="Chromosome"/>
</dbReference>
<dbReference type="EMBL" id="CP035945">
    <property type="protein sequence ID" value="QBE96534.1"/>
    <property type="molecule type" value="Genomic_DNA"/>
</dbReference>
<feature type="domain" description="YqgF/RNase H-like" evidence="6">
    <location>
        <begin position="2"/>
        <end position="105"/>
    </location>
</feature>
<keyword evidence="2 5" id="KW-0690">Ribosome biogenesis</keyword>
<evidence type="ECO:0000256" key="1">
    <source>
        <dbReference type="ARBA" id="ARBA00022490"/>
    </source>
</evidence>
<dbReference type="SUPFAM" id="SSF53098">
    <property type="entry name" value="Ribonuclease H-like"/>
    <property type="match status" value="1"/>
</dbReference>
<comment type="function">
    <text evidence="5">Could be a nuclease involved in processing of the 5'-end of pre-16S rRNA.</text>
</comment>
<comment type="subcellular location">
    <subcellularLocation>
        <location evidence="5">Cytoplasm</location>
    </subcellularLocation>
</comment>
<accession>A0A4P6LVM2</accession>
<evidence type="ECO:0000256" key="3">
    <source>
        <dbReference type="ARBA" id="ARBA00022722"/>
    </source>
</evidence>
<dbReference type="EC" id="3.1.-.-" evidence="5"/>
<proteinExistence type="inferred from homology"/>
<dbReference type="PANTHER" id="PTHR33317:SF4">
    <property type="entry name" value="POLYNUCLEOTIDYL TRANSFERASE, RIBONUCLEASE H-LIKE SUPERFAMILY PROTEIN"/>
    <property type="match status" value="1"/>
</dbReference>
<dbReference type="NCBIfam" id="TIGR00250">
    <property type="entry name" value="RNAse_H_YqgF"/>
    <property type="match status" value="1"/>
</dbReference>
<protein>
    <recommendedName>
        <fullName evidence="5">Putative pre-16S rRNA nuclease</fullName>
        <ecNumber evidence="5">3.1.-.-</ecNumber>
    </recommendedName>
</protein>
<dbReference type="GO" id="GO:0005829">
    <property type="term" value="C:cytosol"/>
    <property type="evidence" value="ECO:0007669"/>
    <property type="project" value="TreeGrafter"/>
</dbReference>
<dbReference type="SMART" id="SM00732">
    <property type="entry name" value="YqgFc"/>
    <property type="match status" value="1"/>
</dbReference>
<evidence type="ECO:0000259" key="6">
    <source>
        <dbReference type="SMART" id="SM00732"/>
    </source>
</evidence>
<organism evidence="7 8">
    <name type="scientific">Blautia producta</name>
    <dbReference type="NCBI Taxonomy" id="33035"/>
    <lineage>
        <taxon>Bacteria</taxon>
        <taxon>Bacillati</taxon>
        <taxon>Bacillota</taxon>
        <taxon>Clostridia</taxon>
        <taxon>Lachnospirales</taxon>
        <taxon>Lachnospiraceae</taxon>
        <taxon>Blautia</taxon>
    </lineage>
</organism>
<dbReference type="KEGG" id="bpro:PMF13cell1_02080"/>
<evidence type="ECO:0000313" key="8">
    <source>
        <dbReference type="Proteomes" id="UP000289794"/>
    </source>
</evidence>
<comment type="similarity">
    <text evidence="5">Belongs to the YqgF HJR family.</text>
</comment>
<evidence type="ECO:0000256" key="2">
    <source>
        <dbReference type="ARBA" id="ARBA00022517"/>
    </source>
</evidence>
<gene>
    <name evidence="7" type="primary">yrrK</name>
    <name evidence="7" type="ORF">PMF13cell1_02080</name>
</gene>
<dbReference type="HAMAP" id="MF_00651">
    <property type="entry name" value="Nuclease_YqgF"/>
    <property type="match status" value="1"/>
</dbReference>
<dbReference type="InterPro" id="IPR012337">
    <property type="entry name" value="RNaseH-like_sf"/>
</dbReference>
<dbReference type="AlphaFoldDB" id="A0A4P6LVM2"/>
<sequence length="145" mass="16576">MMRIMGLDYGSKTIGVAISDPLGLTAQGIEIIRREDENKLRKSLRRIEELISEYQVEEIVLGFPKNMNNTIGERAQKSLELKEMLERRCSLPVIMWDERLTTVEANRTLMESGVRRENRSKYVDMIAAVFILQGYLDAKANPGTV</sequence>
<reference evidence="7 8" key="1">
    <citation type="submission" date="2019-01" db="EMBL/GenBank/DDBJ databases">
        <title>PMF-metabolizing Aryl O-demethylase.</title>
        <authorList>
            <person name="Kim M."/>
        </authorList>
    </citation>
    <scope>NUCLEOTIDE SEQUENCE [LARGE SCALE GENOMIC DNA]</scope>
    <source>
        <strain evidence="7 8">PMF1</strain>
    </source>
</reference>
<keyword evidence="3 5" id="KW-0540">Nuclease</keyword>
<dbReference type="PANTHER" id="PTHR33317">
    <property type="entry name" value="POLYNUCLEOTIDYL TRANSFERASE, RIBONUCLEASE H-LIKE SUPERFAMILY PROTEIN"/>
    <property type="match status" value="1"/>
</dbReference>
<evidence type="ECO:0000256" key="5">
    <source>
        <dbReference type="HAMAP-Rule" id="MF_00651"/>
    </source>
</evidence>
<dbReference type="CDD" id="cd16964">
    <property type="entry name" value="YqgF"/>
    <property type="match status" value="1"/>
</dbReference>